<evidence type="ECO:0000256" key="1">
    <source>
        <dbReference type="ARBA" id="ARBA00001946"/>
    </source>
</evidence>
<name>A0A1E8FHB6_9ALTE</name>
<dbReference type="EC" id="2.7.7.65" evidence="2"/>
<feature type="transmembrane region" description="Helical" evidence="4">
    <location>
        <begin position="123"/>
        <end position="141"/>
    </location>
</feature>
<dbReference type="OrthoDB" id="9813903at2"/>
<accession>A0A1E8FHB6</accession>
<dbReference type="PANTHER" id="PTHR45138">
    <property type="entry name" value="REGULATORY COMPONENTS OF SENSORY TRANSDUCTION SYSTEM"/>
    <property type="match status" value="1"/>
</dbReference>
<gene>
    <name evidence="6" type="ORF">BFC17_16455</name>
</gene>
<dbReference type="PANTHER" id="PTHR45138:SF9">
    <property type="entry name" value="DIGUANYLATE CYCLASE DGCM-RELATED"/>
    <property type="match status" value="1"/>
</dbReference>
<evidence type="ECO:0000313" key="6">
    <source>
        <dbReference type="EMBL" id="OFI35136.1"/>
    </source>
</evidence>
<keyword evidence="4" id="KW-1133">Transmembrane helix</keyword>
<dbReference type="STRING" id="1856405.BFC17_16455"/>
<feature type="transmembrane region" description="Helical" evidence="4">
    <location>
        <begin position="12"/>
        <end position="29"/>
    </location>
</feature>
<organism evidence="6 7">
    <name type="scientific">Alteromonas lipolytica</name>
    <dbReference type="NCBI Taxonomy" id="1856405"/>
    <lineage>
        <taxon>Bacteria</taxon>
        <taxon>Pseudomonadati</taxon>
        <taxon>Pseudomonadota</taxon>
        <taxon>Gammaproteobacteria</taxon>
        <taxon>Alteromonadales</taxon>
        <taxon>Alteromonadaceae</taxon>
        <taxon>Alteromonas/Salinimonas group</taxon>
        <taxon>Alteromonas</taxon>
    </lineage>
</organism>
<dbReference type="InterPro" id="IPR000160">
    <property type="entry name" value="GGDEF_dom"/>
</dbReference>
<feature type="transmembrane region" description="Helical" evidence="4">
    <location>
        <begin position="98"/>
        <end position="117"/>
    </location>
</feature>
<dbReference type="Proteomes" id="UP000176037">
    <property type="component" value="Unassembled WGS sequence"/>
</dbReference>
<evidence type="ECO:0000259" key="5">
    <source>
        <dbReference type="PROSITE" id="PS50887"/>
    </source>
</evidence>
<reference evidence="6 7" key="1">
    <citation type="submission" date="2016-09" db="EMBL/GenBank/DDBJ databases">
        <title>Alteromonas lipolytica, a new species isolated from sea water.</title>
        <authorList>
            <person name="Wu Y.-H."/>
            <person name="Cheng H."/>
            <person name="Xu X.-W."/>
        </authorList>
    </citation>
    <scope>NUCLEOTIDE SEQUENCE [LARGE SCALE GENOMIC DNA]</scope>
    <source>
        <strain evidence="6 7">JW12</strain>
    </source>
</reference>
<dbReference type="SUPFAM" id="SSF55073">
    <property type="entry name" value="Nucleotide cyclase"/>
    <property type="match status" value="1"/>
</dbReference>
<keyword evidence="7" id="KW-1185">Reference proteome</keyword>
<keyword evidence="4" id="KW-0812">Transmembrane</keyword>
<sequence>MEIFLSTSIELSKVNILIAILFSIGWLVIAKPLQLYHSSSLRFALANLLFALALLMDFRNEDNPTLSLGMIADIILLISFMIYNLALRHLFKLAQDPIWFSWLLVAIVVNVLLHLLGVASATFVSIISLCLVTLVMMKTLIMKFRALHSAFSARIAGILSLADCLVVLMVGGKVVFWLHLISANEPELLSLYYNSSLSVWMQIVLVILINTTAVGTTISRLIIRMKYLAEHDQLTGLLNRRAFQSRLAYQFSVYRRYEQSFSILMLDIDYFKAINDTYGHSAGDEAIKYTAELLRQQVRLSDLIARFGGEEFIVLLPDQSLPEAAIIASKICRAFSASPWREGADPLTISIGCAEVCQANNADDLLKLADDALYQAKANGRNQAVSATRQLSFPV</sequence>
<evidence type="ECO:0000256" key="3">
    <source>
        <dbReference type="ARBA" id="ARBA00034247"/>
    </source>
</evidence>
<dbReference type="Gene3D" id="3.30.70.270">
    <property type="match status" value="1"/>
</dbReference>
<dbReference type="FunFam" id="3.30.70.270:FF:000001">
    <property type="entry name" value="Diguanylate cyclase domain protein"/>
    <property type="match status" value="1"/>
</dbReference>
<comment type="cofactor">
    <cofactor evidence="1">
        <name>Mg(2+)</name>
        <dbReference type="ChEBI" id="CHEBI:18420"/>
    </cofactor>
</comment>
<dbReference type="InterPro" id="IPR043128">
    <property type="entry name" value="Rev_trsase/Diguanyl_cyclase"/>
</dbReference>
<feature type="transmembrane region" description="Helical" evidence="4">
    <location>
        <begin position="199"/>
        <end position="223"/>
    </location>
</feature>
<feature type="domain" description="GGDEF" evidence="5">
    <location>
        <begin position="259"/>
        <end position="389"/>
    </location>
</feature>
<comment type="catalytic activity">
    <reaction evidence="3">
        <text>2 GTP = 3',3'-c-di-GMP + 2 diphosphate</text>
        <dbReference type="Rhea" id="RHEA:24898"/>
        <dbReference type="ChEBI" id="CHEBI:33019"/>
        <dbReference type="ChEBI" id="CHEBI:37565"/>
        <dbReference type="ChEBI" id="CHEBI:58805"/>
        <dbReference type="EC" id="2.7.7.65"/>
    </reaction>
</comment>
<evidence type="ECO:0000256" key="4">
    <source>
        <dbReference type="SAM" id="Phobius"/>
    </source>
</evidence>
<dbReference type="PROSITE" id="PS50887">
    <property type="entry name" value="GGDEF"/>
    <property type="match status" value="1"/>
</dbReference>
<protein>
    <recommendedName>
        <fullName evidence="2">diguanylate cyclase</fullName>
        <ecNumber evidence="2">2.7.7.65</ecNumber>
    </recommendedName>
</protein>
<dbReference type="SMART" id="SM00267">
    <property type="entry name" value="GGDEF"/>
    <property type="match status" value="1"/>
</dbReference>
<feature type="transmembrane region" description="Helical" evidence="4">
    <location>
        <begin position="65"/>
        <end position="86"/>
    </location>
</feature>
<feature type="transmembrane region" description="Helical" evidence="4">
    <location>
        <begin position="153"/>
        <end position="179"/>
    </location>
</feature>
<dbReference type="GO" id="GO:0052621">
    <property type="term" value="F:diguanylate cyclase activity"/>
    <property type="evidence" value="ECO:0007669"/>
    <property type="project" value="UniProtKB-EC"/>
</dbReference>
<evidence type="ECO:0000256" key="2">
    <source>
        <dbReference type="ARBA" id="ARBA00012528"/>
    </source>
</evidence>
<dbReference type="EMBL" id="MJIC01000010">
    <property type="protein sequence ID" value="OFI35136.1"/>
    <property type="molecule type" value="Genomic_DNA"/>
</dbReference>
<evidence type="ECO:0000313" key="7">
    <source>
        <dbReference type="Proteomes" id="UP000176037"/>
    </source>
</evidence>
<keyword evidence="4" id="KW-0472">Membrane</keyword>
<comment type="caution">
    <text evidence="6">The sequence shown here is derived from an EMBL/GenBank/DDBJ whole genome shotgun (WGS) entry which is preliminary data.</text>
</comment>
<dbReference type="RefSeq" id="WP_070176054.1">
    <property type="nucleotide sequence ID" value="NZ_BMJR01000001.1"/>
</dbReference>
<dbReference type="AlphaFoldDB" id="A0A1E8FHB6"/>
<dbReference type="InterPro" id="IPR029787">
    <property type="entry name" value="Nucleotide_cyclase"/>
</dbReference>
<dbReference type="InterPro" id="IPR050469">
    <property type="entry name" value="Diguanylate_Cyclase"/>
</dbReference>
<dbReference type="Pfam" id="PF00990">
    <property type="entry name" value="GGDEF"/>
    <property type="match status" value="1"/>
</dbReference>
<dbReference type="NCBIfam" id="TIGR00254">
    <property type="entry name" value="GGDEF"/>
    <property type="match status" value="1"/>
</dbReference>
<dbReference type="CDD" id="cd01949">
    <property type="entry name" value="GGDEF"/>
    <property type="match status" value="1"/>
</dbReference>
<proteinExistence type="predicted"/>